<dbReference type="EMBL" id="CP040820">
    <property type="protein sequence ID" value="QDL94378.1"/>
    <property type="molecule type" value="Genomic_DNA"/>
</dbReference>
<dbReference type="PANTHER" id="PTHR30126:SF39">
    <property type="entry name" value="HTH-TYPE TRANSCRIPTIONAL REGULATOR CYSL"/>
    <property type="match status" value="1"/>
</dbReference>
<evidence type="ECO:0000256" key="3">
    <source>
        <dbReference type="ARBA" id="ARBA00023125"/>
    </source>
</evidence>
<evidence type="ECO:0000259" key="5">
    <source>
        <dbReference type="PROSITE" id="PS50931"/>
    </source>
</evidence>
<keyword evidence="3" id="KW-0238">DNA-binding</keyword>
<dbReference type="RefSeq" id="WP_138576159.1">
    <property type="nucleotide sequence ID" value="NZ_CP040820.1"/>
</dbReference>
<dbReference type="GO" id="GO:0000976">
    <property type="term" value="F:transcription cis-regulatory region binding"/>
    <property type="evidence" value="ECO:0007669"/>
    <property type="project" value="TreeGrafter"/>
</dbReference>
<keyword evidence="2" id="KW-0805">Transcription regulation</keyword>
<feature type="domain" description="HTH lysR-type" evidence="5">
    <location>
        <begin position="1"/>
        <end position="58"/>
    </location>
</feature>
<reference evidence="6 7" key="1">
    <citation type="submission" date="2019-06" db="EMBL/GenBank/DDBJ databases">
        <title>Genome sequence of Rhodobacteraceae bacterium D4M1.</title>
        <authorList>
            <person name="Cao J."/>
        </authorList>
    </citation>
    <scope>NUCLEOTIDE SEQUENCE [LARGE SCALE GENOMIC DNA]</scope>
    <source>
        <strain evidence="6 7">D4M1</strain>
        <plasmid evidence="7">pd4m1b</plasmid>
    </source>
</reference>
<dbReference type="GO" id="GO:0003700">
    <property type="term" value="F:DNA-binding transcription factor activity"/>
    <property type="evidence" value="ECO:0007669"/>
    <property type="project" value="InterPro"/>
</dbReference>
<dbReference type="OrthoDB" id="9803735at2"/>
<dbReference type="Pfam" id="PF00126">
    <property type="entry name" value="HTH_1"/>
    <property type="match status" value="1"/>
</dbReference>
<dbReference type="InterPro" id="IPR036390">
    <property type="entry name" value="WH_DNA-bd_sf"/>
</dbReference>
<evidence type="ECO:0000313" key="7">
    <source>
        <dbReference type="Proteomes" id="UP000305888"/>
    </source>
</evidence>
<organism evidence="6 7">
    <name type="scientific">Paroceanicella profunda</name>
    <dbReference type="NCBI Taxonomy" id="2579971"/>
    <lineage>
        <taxon>Bacteria</taxon>
        <taxon>Pseudomonadati</taxon>
        <taxon>Pseudomonadota</taxon>
        <taxon>Alphaproteobacteria</taxon>
        <taxon>Rhodobacterales</taxon>
        <taxon>Paracoccaceae</taxon>
        <taxon>Paroceanicella</taxon>
    </lineage>
</organism>
<dbReference type="Proteomes" id="UP000305888">
    <property type="component" value="Plasmid pD4M1B"/>
</dbReference>
<dbReference type="SUPFAM" id="SSF53850">
    <property type="entry name" value="Periplasmic binding protein-like II"/>
    <property type="match status" value="1"/>
</dbReference>
<comment type="similarity">
    <text evidence="1">Belongs to the LysR transcriptional regulatory family.</text>
</comment>
<dbReference type="KEGG" id="ppru:FDP22_21130"/>
<sequence>MTLEQLRIFIAVAELEHMTRAADVLHLSQSAVSAAIATLEDRHGVALFHRVGRRIELTEIGAAFLGEARAVLARAEAAEQVLGEFGGLVRGRLRLVASQTIAGYWLPGVLARFRARYPRIDITLAIANSEGAAAQAESGEAELGFVEGRIHAPALSQQAVAQDRLVLIAPPGMAVPERVDAGWLARAPWILREPGSGTRSSLEEILRSRGIDPDSQTVALTLPSNAGVLSAVEAGAGVAVLSERVVARAVAGGSVRALEADLPARAFHALRHRDRSRSRAAGALLDLIREMTS</sequence>
<dbReference type="AlphaFoldDB" id="A0A5B8FJJ0"/>
<keyword evidence="7" id="KW-1185">Reference proteome</keyword>
<evidence type="ECO:0000256" key="2">
    <source>
        <dbReference type="ARBA" id="ARBA00023015"/>
    </source>
</evidence>
<geneLocation type="plasmid" evidence="7">
    <name>pd4m1b</name>
</geneLocation>
<name>A0A5B8FJJ0_9RHOB</name>
<keyword evidence="4" id="KW-0804">Transcription</keyword>
<proteinExistence type="inferred from homology"/>
<dbReference type="SUPFAM" id="SSF46785">
    <property type="entry name" value="Winged helix' DNA-binding domain"/>
    <property type="match status" value="1"/>
</dbReference>
<dbReference type="PANTHER" id="PTHR30126">
    <property type="entry name" value="HTH-TYPE TRANSCRIPTIONAL REGULATOR"/>
    <property type="match status" value="1"/>
</dbReference>
<dbReference type="CDD" id="cd08420">
    <property type="entry name" value="PBP2_CysL_like"/>
    <property type="match status" value="1"/>
</dbReference>
<evidence type="ECO:0000256" key="1">
    <source>
        <dbReference type="ARBA" id="ARBA00009437"/>
    </source>
</evidence>
<dbReference type="PROSITE" id="PS50931">
    <property type="entry name" value="HTH_LYSR"/>
    <property type="match status" value="1"/>
</dbReference>
<gene>
    <name evidence="6" type="ORF">FDP22_21130</name>
</gene>
<dbReference type="PRINTS" id="PR00039">
    <property type="entry name" value="HTHLYSR"/>
</dbReference>
<evidence type="ECO:0000313" key="6">
    <source>
        <dbReference type="EMBL" id="QDL94378.1"/>
    </source>
</evidence>
<accession>A0A5B8FJJ0</accession>
<dbReference type="Gene3D" id="3.40.190.290">
    <property type="match status" value="1"/>
</dbReference>
<protein>
    <submittedName>
        <fullName evidence="6">LysR family transcriptional regulator</fullName>
    </submittedName>
</protein>
<dbReference type="InterPro" id="IPR036388">
    <property type="entry name" value="WH-like_DNA-bd_sf"/>
</dbReference>
<dbReference type="Pfam" id="PF03466">
    <property type="entry name" value="LysR_substrate"/>
    <property type="match status" value="1"/>
</dbReference>
<evidence type="ECO:0000256" key="4">
    <source>
        <dbReference type="ARBA" id="ARBA00023163"/>
    </source>
</evidence>
<dbReference type="Gene3D" id="1.10.10.10">
    <property type="entry name" value="Winged helix-like DNA-binding domain superfamily/Winged helix DNA-binding domain"/>
    <property type="match status" value="1"/>
</dbReference>
<dbReference type="InterPro" id="IPR000847">
    <property type="entry name" value="LysR_HTH_N"/>
</dbReference>
<dbReference type="FunFam" id="1.10.10.10:FF:000001">
    <property type="entry name" value="LysR family transcriptional regulator"/>
    <property type="match status" value="1"/>
</dbReference>
<keyword evidence="6" id="KW-0614">Plasmid</keyword>
<dbReference type="InterPro" id="IPR005119">
    <property type="entry name" value="LysR_subst-bd"/>
</dbReference>